<dbReference type="UniPathway" id="UPA00143"/>
<dbReference type="Pfam" id="PF12678">
    <property type="entry name" value="zf-rbx1"/>
    <property type="match status" value="1"/>
</dbReference>
<evidence type="ECO:0000256" key="7">
    <source>
        <dbReference type="SAM" id="MobiDB-lite"/>
    </source>
</evidence>
<organism evidence="9 10">
    <name type="scientific">Melanomma pulvis-pyrius CBS 109.77</name>
    <dbReference type="NCBI Taxonomy" id="1314802"/>
    <lineage>
        <taxon>Eukaryota</taxon>
        <taxon>Fungi</taxon>
        <taxon>Dikarya</taxon>
        <taxon>Ascomycota</taxon>
        <taxon>Pezizomycotina</taxon>
        <taxon>Dothideomycetes</taxon>
        <taxon>Pleosporomycetidae</taxon>
        <taxon>Pleosporales</taxon>
        <taxon>Melanommataceae</taxon>
        <taxon>Melanomma</taxon>
    </lineage>
</organism>
<dbReference type="GO" id="GO:0016567">
    <property type="term" value="P:protein ubiquitination"/>
    <property type="evidence" value="ECO:0007669"/>
    <property type="project" value="UniProtKB-UniPathway"/>
</dbReference>
<feature type="region of interest" description="Disordered" evidence="7">
    <location>
        <begin position="154"/>
        <end position="173"/>
    </location>
</feature>
<dbReference type="AlphaFoldDB" id="A0A6A6WV65"/>
<dbReference type="EMBL" id="MU002281">
    <property type="protein sequence ID" value="KAF2787771.1"/>
    <property type="molecule type" value="Genomic_DNA"/>
</dbReference>
<dbReference type="PROSITE" id="PS50089">
    <property type="entry name" value="ZF_RING_2"/>
    <property type="match status" value="1"/>
</dbReference>
<reference evidence="9" key="1">
    <citation type="journal article" date="2020" name="Stud. Mycol.">
        <title>101 Dothideomycetes genomes: a test case for predicting lifestyles and emergence of pathogens.</title>
        <authorList>
            <person name="Haridas S."/>
            <person name="Albert R."/>
            <person name="Binder M."/>
            <person name="Bloem J."/>
            <person name="Labutti K."/>
            <person name="Salamov A."/>
            <person name="Andreopoulos B."/>
            <person name="Baker S."/>
            <person name="Barry K."/>
            <person name="Bills G."/>
            <person name="Bluhm B."/>
            <person name="Cannon C."/>
            <person name="Castanera R."/>
            <person name="Culley D."/>
            <person name="Daum C."/>
            <person name="Ezra D."/>
            <person name="Gonzalez J."/>
            <person name="Henrissat B."/>
            <person name="Kuo A."/>
            <person name="Liang C."/>
            <person name="Lipzen A."/>
            <person name="Lutzoni F."/>
            <person name="Magnuson J."/>
            <person name="Mondo S."/>
            <person name="Nolan M."/>
            <person name="Ohm R."/>
            <person name="Pangilinan J."/>
            <person name="Park H.-J."/>
            <person name="Ramirez L."/>
            <person name="Alfaro M."/>
            <person name="Sun H."/>
            <person name="Tritt A."/>
            <person name="Yoshinaga Y."/>
            <person name="Zwiers L.-H."/>
            <person name="Turgeon B."/>
            <person name="Goodwin S."/>
            <person name="Spatafora J."/>
            <person name="Crous P."/>
            <person name="Grigoriev I."/>
        </authorList>
    </citation>
    <scope>NUCLEOTIDE SEQUENCE</scope>
    <source>
        <strain evidence="9">CBS 109.77</strain>
    </source>
</reference>
<dbReference type="Gene3D" id="3.30.40.10">
    <property type="entry name" value="Zinc/RING finger domain, C3HC4 (zinc finger)"/>
    <property type="match status" value="1"/>
</dbReference>
<keyword evidence="5" id="KW-0862">Zinc</keyword>
<dbReference type="InterPro" id="IPR013083">
    <property type="entry name" value="Znf_RING/FYVE/PHD"/>
</dbReference>
<evidence type="ECO:0000313" key="9">
    <source>
        <dbReference type="EMBL" id="KAF2787771.1"/>
    </source>
</evidence>
<feature type="domain" description="RING-type" evidence="8">
    <location>
        <begin position="22"/>
        <end position="78"/>
    </location>
</feature>
<dbReference type="InterPro" id="IPR024766">
    <property type="entry name" value="Znf_RING_H2"/>
</dbReference>
<dbReference type="Proteomes" id="UP000799757">
    <property type="component" value="Unassembled WGS sequence"/>
</dbReference>
<evidence type="ECO:0000256" key="6">
    <source>
        <dbReference type="PROSITE-ProRule" id="PRU00175"/>
    </source>
</evidence>
<evidence type="ECO:0000256" key="4">
    <source>
        <dbReference type="ARBA" id="ARBA00022786"/>
    </source>
</evidence>
<evidence type="ECO:0000256" key="1">
    <source>
        <dbReference type="ARBA" id="ARBA00004906"/>
    </source>
</evidence>
<feature type="compositionally biased region" description="Polar residues" evidence="7">
    <location>
        <begin position="161"/>
        <end position="170"/>
    </location>
</feature>
<sequence>MAEKPHESLAESPQSDVHAPQCAICKEDYILDAPLSPTNLSNQDQTVVEIEECSHRFHKACFIKWARLEGGRNICPTCYKALFNTIQEKNVELDDAGQDMLHAVERVRDIAAWFLRNNVMLLKFQTTQREMMALAESGTGGWDAAWKEIDMADAEDEHTAAQDSPSSPSGQHVPLLVSQQDRFFWSDDENEAAATQGQVASPDAVQSPPLAQDHPSAPLQGHSSSTRPGPSFLPLATTPSTENSQGGTNGNAIG</sequence>
<keyword evidence="3 6" id="KW-0863">Zinc-finger</keyword>
<feature type="compositionally biased region" description="Polar residues" evidence="7">
    <location>
        <begin position="237"/>
        <end position="246"/>
    </location>
</feature>
<evidence type="ECO:0000256" key="3">
    <source>
        <dbReference type="ARBA" id="ARBA00022771"/>
    </source>
</evidence>
<dbReference type="InterPro" id="IPR001841">
    <property type="entry name" value="Znf_RING"/>
</dbReference>
<dbReference type="SMART" id="SM00184">
    <property type="entry name" value="RING"/>
    <property type="match status" value="1"/>
</dbReference>
<dbReference type="PANTHER" id="PTHR45969">
    <property type="entry name" value="RING ZINC FINGER PROTEIN-RELATED"/>
    <property type="match status" value="1"/>
</dbReference>
<evidence type="ECO:0000256" key="5">
    <source>
        <dbReference type="ARBA" id="ARBA00022833"/>
    </source>
</evidence>
<protein>
    <recommendedName>
        <fullName evidence="8">RING-type domain-containing protein</fullName>
    </recommendedName>
</protein>
<dbReference type="SUPFAM" id="SSF57850">
    <property type="entry name" value="RING/U-box"/>
    <property type="match status" value="1"/>
</dbReference>
<keyword evidence="2" id="KW-0479">Metal-binding</keyword>
<gene>
    <name evidence="9" type="ORF">K505DRAFT_367059</name>
</gene>
<accession>A0A6A6WV65</accession>
<name>A0A6A6WV65_9PLEO</name>
<dbReference type="OrthoDB" id="8062037at2759"/>
<dbReference type="GO" id="GO:0008270">
    <property type="term" value="F:zinc ion binding"/>
    <property type="evidence" value="ECO:0007669"/>
    <property type="project" value="UniProtKB-KW"/>
</dbReference>
<proteinExistence type="predicted"/>
<dbReference type="GO" id="GO:0051603">
    <property type="term" value="P:proteolysis involved in protein catabolic process"/>
    <property type="evidence" value="ECO:0007669"/>
    <property type="project" value="UniProtKB-ARBA"/>
</dbReference>
<evidence type="ECO:0000256" key="2">
    <source>
        <dbReference type="ARBA" id="ARBA00022723"/>
    </source>
</evidence>
<evidence type="ECO:0000259" key="8">
    <source>
        <dbReference type="PROSITE" id="PS50089"/>
    </source>
</evidence>
<feature type="region of interest" description="Disordered" evidence="7">
    <location>
        <begin position="190"/>
        <end position="254"/>
    </location>
</feature>
<evidence type="ECO:0000313" key="10">
    <source>
        <dbReference type="Proteomes" id="UP000799757"/>
    </source>
</evidence>
<keyword evidence="4" id="KW-0833">Ubl conjugation pathway</keyword>
<comment type="pathway">
    <text evidence="1">Protein modification; protein ubiquitination.</text>
</comment>
<keyword evidence="10" id="KW-1185">Reference proteome</keyword>